<dbReference type="EMBL" id="WHUW01000150">
    <property type="protein sequence ID" value="KAF8420916.1"/>
    <property type="molecule type" value="Genomic_DNA"/>
</dbReference>
<dbReference type="InterPro" id="IPR036890">
    <property type="entry name" value="HATPase_C_sf"/>
</dbReference>
<evidence type="ECO:0000313" key="2">
    <source>
        <dbReference type="Proteomes" id="UP001194468"/>
    </source>
</evidence>
<accession>A0AAD4BDQ0</accession>
<organism evidence="1 2">
    <name type="scientific">Boletus edulis BED1</name>
    <dbReference type="NCBI Taxonomy" id="1328754"/>
    <lineage>
        <taxon>Eukaryota</taxon>
        <taxon>Fungi</taxon>
        <taxon>Dikarya</taxon>
        <taxon>Basidiomycota</taxon>
        <taxon>Agaricomycotina</taxon>
        <taxon>Agaricomycetes</taxon>
        <taxon>Agaricomycetidae</taxon>
        <taxon>Boletales</taxon>
        <taxon>Boletineae</taxon>
        <taxon>Boletaceae</taxon>
        <taxon>Boletoideae</taxon>
        <taxon>Boletus</taxon>
    </lineage>
</organism>
<evidence type="ECO:0000313" key="1">
    <source>
        <dbReference type="EMBL" id="KAF8420916.1"/>
    </source>
</evidence>
<dbReference type="Proteomes" id="UP001194468">
    <property type="component" value="Unassembled WGS sequence"/>
</dbReference>
<sequence length="75" mass="8272">MSGGRLGVRSKLGHGSTFWVELPLGVGVKVVDLPDPESGLSEKHLSDLEGPLSIELLQNRSPRRGHQFIMRWSHS</sequence>
<keyword evidence="2" id="KW-1185">Reference proteome</keyword>
<dbReference type="SUPFAM" id="SSF55874">
    <property type="entry name" value="ATPase domain of HSP90 chaperone/DNA topoisomerase II/histidine kinase"/>
    <property type="match status" value="1"/>
</dbReference>
<protein>
    <submittedName>
        <fullName evidence="1">Uncharacterized protein</fullName>
    </submittedName>
</protein>
<reference evidence="1" key="1">
    <citation type="submission" date="2019-10" db="EMBL/GenBank/DDBJ databases">
        <authorList>
            <consortium name="DOE Joint Genome Institute"/>
            <person name="Kuo A."/>
            <person name="Miyauchi S."/>
            <person name="Kiss E."/>
            <person name="Drula E."/>
            <person name="Kohler A."/>
            <person name="Sanchez-Garcia M."/>
            <person name="Andreopoulos B."/>
            <person name="Barry K.W."/>
            <person name="Bonito G."/>
            <person name="Buee M."/>
            <person name="Carver A."/>
            <person name="Chen C."/>
            <person name="Cichocki N."/>
            <person name="Clum A."/>
            <person name="Culley D."/>
            <person name="Crous P.W."/>
            <person name="Fauchery L."/>
            <person name="Girlanda M."/>
            <person name="Hayes R."/>
            <person name="Keri Z."/>
            <person name="LaButti K."/>
            <person name="Lipzen A."/>
            <person name="Lombard V."/>
            <person name="Magnuson J."/>
            <person name="Maillard F."/>
            <person name="Morin E."/>
            <person name="Murat C."/>
            <person name="Nolan M."/>
            <person name="Ohm R."/>
            <person name="Pangilinan J."/>
            <person name="Pereira M."/>
            <person name="Perotto S."/>
            <person name="Peter M."/>
            <person name="Riley R."/>
            <person name="Sitrit Y."/>
            <person name="Stielow B."/>
            <person name="Szollosi G."/>
            <person name="Zifcakova L."/>
            <person name="Stursova M."/>
            <person name="Spatafora J.W."/>
            <person name="Tedersoo L."/>
            <person name="Vaario L.-M."/>
            <person name="Yamada A."/>
            <person name="Yan M."/>
            <person name="Wang P."/>
            <person name="Xu J."/>
            <person name="Bruns T."/>
            <person name="Baldrian P."/>
            <person name="Vilgalys R."/>
            <person name="Henrissat B."/>
            <person name="Grigoriev I.V."/>
            <person name="Hibbett D."/>
            <person name="Nagy L.G."/>
            <person name="Martin F.M."/>
        </authorList>
    </citation>
    <scope>NUCLEOTIDE SEQUENCE</scope>
    <source>
        <strain evidence="1">BED1</strain>
    </source>
</reference>
<dbReference type="AlphaFoldDB" id="A0AAD4BDQ0"/>
<comment type="caution">
    <text evidence="1">The sequence shown here is derived from an EMBL/GenBank/DDBJ whole genome shotgun (WGS) entry which is preliminary data.</text>
</comment>
<name>A0AAD4BDQ0_BOLED</name>
<reference evidence="1" key="2">
    <citation type="journal article" date="2020" name="Nat. Commun.">
        <title>Large-scale genome sequencing of mycorrhizal fungi provides insights into the early evolution of symbiotic traits.</title>
        <authorList>
            <person name="Miyauchi S."/>
            <person name="Kiss E."/>
            <person name="Kuo A."/>
            <person name="Drula E."/>
            <person name="Kohler A."/>
            <person name="Sanchez-Garcia M."/>
            <person name="Morin E."/>
            <person name="Andreopoulos B."/>
            <person name="Barry K.W."/>
            <person name="Bonito G."/>
            <person name="Buee M."/>
            <person name="Carver A."/>
            <person name="Chen C."/>
            <person name="Cichocki N."/>
            <person name="Clum A."/>
            <person name="Culley D."/>
            <person name="Crous P.W."/>
            <person name="Fauchery L."/>
            <person name="Girlanda M."/>
            <person name="Hayes R.D."/>
            <person name="Keri Z."/>
            <person name="LaButti K."/>
            <person name="Lipzen A."/>
            <person name="Lombard V."/>
            <person name="Magnuson J."/>
            <person name="Maillard F."/>
            <person name="Murat C."/>
            <person name="Nolan M."/>
            <person name="Ohm R.A."/>
            <person name="Pangilinan J."/>
            <person name="Pereira M.F."/>
            <person name="Perotto S."/>
            <person name="Peter M."/>
            <person name="Pfister S."/>
            <person name="Riley R."/>
            <person name="Sitrit Y."/>
            <person name="Stielow J.B."/>
            <person name="Szollosi G."/>
            <person name="Zifcakova L."/>
            <person name="Stursova M."/>
            <person name="Spatafora J.W."/>
            <person name="Tedersoo L."/>
            <person name="Vaario L.M."/>
            <person name="Yamada A."/>
            <person name="Yan M."/>
            <person name="Wang P."/>
            <person name="Xu J."/>
            <person name="Bruns T."/>
            <person name="Baldrian P."/>
            <person name="Vilgalys R."/>
            <person name="Dunand C."/>
            <person name="Henrissat B."/>
            <person name="Grigoriev I.V."/>
            <person name="Hibbett D."/>
            <person name="Nagy L.G."/>
            <person name="Martin F.M."/>
        </authorList>
    </citation>
    <scope>NUCLEOTIDE SEQUENCE</scope>
    <source>
        <strain evidence="1">BED1</strain>
    </source>
</reference>
<gene>
    <name evidence="1" type="ORF">L210DRAFT_3574174</name>
</gene>
<proteinExistence type="predicted"/>